<dbReference type="AlphaFoldDB" id="A0A3S1B8A4"/>
<reference evidence="1 2" key="1">
    <citation type="submission" date="2018-12" db="EMBL/GenBank/DDBJ databases">
        <title>Bacillus chawlae sp. nov., Bacillus glennii sp. nov., and Bacillus saganii sp. nov. Isolated from the Vehicle Assembly Building at Kennedy Space Center where the Viking Spacecraft were Assembled.</title>
        <authorList>
            <person name="Seuylemezian A."/>
            <person name="Vaishampayan P."/>
        </authorList>
    </citation>
    <scope>NUCLEOTIDE SEQUENCE [LARGE SCALE GENOMIC DNA]</scope>
    <source>
        <strain evidence="1 2">L5</strain>
    </source>
</reference>
<dbReference type="RefSeq" id="WP_126864406.1">
    <property type="nucleotide sequence ID" value="NZ_JAUSTX010000001.1"/>
</dbReference>
<dbReference type="OrthoDB" id="2889356at2"/>
<protein>
    <recommendedName>
        <fullName evidence="3">SipL SPOCS domain-containing protein</fullName>
    </recommendedName>
</protein>
<evidence type="ECO:0000313" key="1">
    <source>
        <dbReference type="EMBL" id="RUQ30384.1"/>
    </source>
</evidence>
<evidence type="ECO:0008006" key="3">
    <source>
        <dbReference type="Google" id="ProtNLM"/>
    </source>
</evidence>
<comment type="caution">
    <text evidence="1">The sequence shown here is derived from an EMBL/GenBank/DDBJ whole genome shotgun (WGS) entry which is preliminary data.</text>
</comment>
<name>A0A3S1B8A4_9BACI</name>
<keyword evidence="2" id="KW-1185">Reference proteome</keyword>
<organism evidence="1 2">
    <name type="scientific">Peribacillus cavernae</name>
    <dbReference type="NCBI Taxonomy" id="1674310"/>
    <lineage>
        <taxon>Bacteria</taxon>
        <taxon>Bacillati</taxon>
        <taxon>Bacillota</taxon>
        <taxon>Bacilli</taxon>
        <taxon>Bacillales</taxon>
        <taxon>Bacillaceae</taxon>
        <taxon>Peribacillus</taxon>
    </lineage>
</organism>
<dbReference type="Proteomes" id="UP000267430">
    <property type="component" value="Unassembled WGS sequence"/>
</dbReference>
<accession>A0A3S1B8A4</accession>
<gene>
    <name evidence="1" type="ORF">ELQ35_08580</name>
</gene>
<sequence length="206" mass="21929">MENHHDHNHDCPKCEERLPGKCPPKLTSDCFVVNSLVCSREVQKVAELTIPAVTLGDIVVIGPGGVITPLITLQPDLSGLVSNVLLVRGKIINTGYLPANIVIAGVATPLQINLPFQQETECPGACPEDTVTETPFQIEAIVVQGIEALGISVASVRFKVVLRTSITVTRPVIAKLPNIELVQDANSNRCNGSDVGTMNTSSIFTA</sequence>
<proteinExistence type="predicted"/>
<evidence type="ECO:0000313" key="2">
    <source>
        <dbReference type="Proteomes" id="UP000267430"/>
    </source>
</evidence>
<dbReference type="EMBL" id="RYZZ01000007">
    <property type="protein sequence ID" value="RUQ30384.1"/>
    <property type="molecule type" value="Genomic_DNA"/>
</dbReference>